<feature type="region of interest" description="Disordered" evidence="4">
    <location>
        <begin position="133"/>
        <end position="158"/>
    </location>
</feature>
<keyword evidence="1" id="KW-0732">Signal</keyword>
<dbReference type="InterPro" id="IPR028994">
    <property type="entry name" value="Integrin_alpha_N"/>
</dbReference>
<evidence type="ECO:0000259" key="5">
    <source>
        <dbReference type="Pfam" id="PF07593"/>
    </source>
</evidence>
<reference evidence="6" key="2">
    <citation type="journal article" date="2021" name="Microbiome">
        <title>Successional dynamics and alternative stable states in a saline activated sludge microbial community over 9 years.</title>
        <authorList>
            <person name="Wang Y."/>
            <person name="Ye J."/>
            <person name="Ju F."/>
            <person name="Liu L."/>
            <person name="Boyd J.A."/>
            <person name="Deng Y."/>
            <person name="Parks D.H."/>
            <person name="Jiang X."/>
            <person name="Yin X."/>
            <person name="Woodcroft B.J."/>
            <person name="Tyson G.W."/>
            <person name="Hugenholtz P."/>
            <person name="Polz M.F."/>
            <person name="Zhang T."/>
        </authorList>
    </citation>
    <scope>NUCLEOTIDE SEQUENCE</scope>
    <source>
        <strain evidence="6">HKST-UBA02</strain>
    </source>
</reference>
<gene>
    <name evidence="6" type="ORF">KDA27_03365</name>
</gene>
<keyword evidence="2" id="KW-0677">Repeat</keyword>
<sequence length="622" mass="65874">MNSDALRRWIAAGNLANCARPSFANGRLAAQARASVREAVAAVVFVPFLVAALAGCEARDDEVPESPAEEARLHCSFVDITTGSGIDYVHMNSASPERLLPETMGAGAAFFDYDRDGLPDLYLVGGGVIPGASPRGDASGSDSGAGAQESARRNERSTGALYRNLGGGRFEDVTQASGLAHSFYGMGAAVGDIDGDGWLDLIVTALGKDHLYRNRGDGTFEDVSAKWGLPDTGFTTSAAFVDYDRDGRLDLFLCRYVEWSPESDIECRPDGIHRIYCTPEAYPATSNLLFRNTGDGFEDVSHRSGIDSALGKALGVVPIDHDGDGWADLVVANDTVRNFLFRNRGDGTFEEIGAIVGIAYSESGAPRGGMGIDAGDLDEDGYTDVVVTNFTHEMVALFRGSSTGRYLDDAPHLGLGFPTLLTLGFGVLVEDFDLDGALDVLIANGHIEPDIAEIQRGQSYAQKPQLFYGDGDGRLTPDEGADTFPEPLVGRGLAAADIDADGDLDVLFTQNGRGVRLYRNDSPPHHWLRVGLVSSDTAAPVATYGATVEVTAGGEASRKALVSGRSYLSASEPVLTFGLGADATLDSVVVVWPDGTRTRADGASVDRVLVVDRVVSAQEADR</sequence>
<evidence type="ECO:0000256" key="3">
    <source>
        <dbReference type="ARBA" id="ARBA00023180"/>
    </source>
</evidence>
<evidence type="ECO:0000256" key="1">
    <source>
        <dbReference type="ARBA" id="ARBA00022729"/>
    </source>
</evidence>
<dbReference type="Pfam" id="PF13517">
    <property type="entry name" value="FG-GAP_3"/>
    <property type="match status" value="3"/>
</dbReference>
<evidence type="ECO:0000256" key="4">
    <source>
        <dbReference type="SAM" id="MobiDB-lite"/>
    </source>
</evidence>
<reference evidence="6" key="1">
    <citation type="submission" date="2020-04" db="EMBL/GenBank/DDBJ databases">
        <authorList>
            <person name="Zhang T."/>
        </authorList>
    </citation>
    <scope>NUCLEOTIDE SEQUENCE</scope>
    <source>
        <strain evidence="6">HKST-UBA02</strain>
    </source>
</reference>
<dbReference type="AlphaFoldDB" id="A0A956NBZ7"/>
<evidence type="ECO:0000313" key="7">
    <source>
        <dbReference type="Proteomes" id="UP000739538"/>
    </source>
</evidence>
<dbReference type="InterPro" id="IPR013519">
    <property type="entry name" value="Int_alpha_beta-p"/>
</dbReference>
<dbReference type="InterPro" id="IPR027039">
    <property type="entry name" value="Crtac1"/>
</dbReference>
<evidence type="ECO:0000256" key="2">
    <source>
        <dbReference type="ARBA" id="ARBA00022737"/>
    </source>
</evidence>
<keyword evidence="3" id="KW-0325">Glycoprotein</keyword>
<accession>A0A956NBZ7</accession>
<protein>
    <submittedName>
        <fullName evidence="6">CRTAC1 family protein</fullName>
    </submittedName>
</protein>
<comment type="caution">
    <text evidence="6">The sequence shown here is derived from an EMBL/GenBank/DDBJ whole genome shotgun (WGS) entry which is preliminary data.</text>
</comment>
<evidence type="ECO:0000313" key="6">
    <source>
        <dbReference type="EMBL" id="MCA9754815.1"/>
    </source>
</evidence>
<proteinExistence type="predicted"/>
<dbReference type="PANTHER" id="PTHR16026">
    <property type="entry name" value="CARTILAGE ACIDIC PROTEIN 1"/>
    <property type="match status" value="1"/>
</dbReference>
<feature type="compositionally biased region" description="Low complexity" evidence="4">
    <location>
        <begin position="133"/>
        <end position="149"/>
    </location>
</feature>
<dbReference type="Proteomes" id="UP000739538">
    <property type="component" value="Unassembled WGS sequence"/>
</dbReference>
<dbReference type="InterPro" id="IPR013517">
    <property type="entry name" value="FG-GAP"/>
</dbReference>
<dbReference type="SUPFAM" id="SSF69318">
    <property type="entry name" value="Integrin alpha N-terminal domain"/>
    <property type="match status" value="1"/>
</dbReference>
<feature type="domain" description="ASPIC/UnbV" evidence="5">
    <location>
        <begin position="544"/>
        <end position="609"/>
    </location>
</feature>
<name>A0A956NBZ7_UNCEI</name>
<dbReference type="Pfam" id="PF07593">
    <property type="entry name" value="UnbV_ASPIC"/>
    <property type="match status" value="1"/>
</dbReference>
<dbReference type="Gene3D" id="2.130.10.130">
    <property type="entry name" value="Integrin alpha, N-terminal"/>
    <property type="match status" value="2"/>
</dbReference>
<dbReference type="SMART" id="SM00191">
    <property type="entry name" value="Int_alpha"/>
    <property type="match status" value="2"/>
</dbReference>
<dbReference type="PANTHER" id="PTHR16026:SF0">
    <property type="entry name" value="CARTILAGE ACIDIC PROTEIN 1"/>
    <property type="match status" value="1"/>
</dbReference>
<dbReference type="InterPro" id="IPR011519">
    <property type="entry name" value="UnbV_ASPIC"/>
</dbReference>
<organism evidence="6 7">
    <name type="scientific">Eiseniibacteriota bacterium</name>
    <dbReference type="NCBI Taxonomy" id="2212470"/>
    <lineage>
        <taxon>Bacteria</taxon>
        <taxon>Candidatus Eiseniibacteriota</taxon>
    </lineage>
</organism>
<dbReference type="EMBL" id="JAGQHS010000010">
    <property type="protein sequence ID" value="MCA9754815.1"/>
    <property type="molecule type" value="Genomic_DNA"/>
</dbReference>